<dbReference type="AlphaFoldDB" id="A0A1S9ZIW9"/>
<protein>
    <recommendedName>
        <fullName evidence="7">C-type lysozyme inhibitor domain-containing protein</fullName>
    </recommendedName>
</protein>
<organism evidence="3 5">
    <name type="scientific">Moraxella canis</name>
    <dbReference type="NCBI Taxonomy" id="90239"/>
    <lineage>
        <taxon>Bacteria</taxon>
        <taxon>Pseudomonadati</taxon>
        <taxon>Pseudomonadota</taxon>
        <taxon>Gammaproteobacteria</taxon>
        <taxon>Moraxellales</taxon>
        <taxon>Moraxellaceae</taxon>
        <taxon>Moraxella</taxon>
    </lineage>
</organism>
<dbReference type="Proteomes" id="UP000190322">
    <property type="component" value="Unassembled WGS sequence"/>
</dbReference>
<dbReference type="EMBL" id="CP139961">
    <property type="protein sequence ID" value="WQE03958.1"/>
    <property type="molecule type" value="Genomic_DNA"/>
</dbReference>
<evidence type="ECO:0000313" key="6">
    <source>
        <dbReference type="Proteomes" id="UP001324384"/>
    </source>
</evidence>
<gene>
    <name evidence="3" type="ORF">B0180_06510</name>
    <name evidence="4" type="ORF">U0021_09540</name>
</gene>
<dbReference type="Proteomes" id="UP001324384">
    <property type="component" value="Chromosome"/>
</dbReference>
<evidence type="ECO:0000256" key="1">
    <source>
        <dbReference type="SAM" id="MobiDB-lite"/>
    </source>
</evidence>
<feature type="signal peptide" evidence="2">
    <location>
        <begin position="1"/>
        <end position="23"/>
    </location>
</feature>
<reference evidence="3 5" key="1">
    <citation type="submission" date="2017-02" db="EMBL/GenBank/DDBJ databases">
        <title>Draft genome sequence of Moraxella canis CCUG 8415A type strain.</title>
        <authorList>
            <person name="Engstrom-Jakobsson H."/>
            <person name="Salva-Serra F."/>
            <person name="Thorell K."/>
            <person name="Gonzales-Siles L."/>
            <person name="Karlsson R."/>
            <person name="Boulund F."/>
            <person name="Engstrand L."/>
            <person name="Moore E."/>
        </authorList>
    </citation>
    <scope>NUCLEOTIDE SEQUENCE [LARGE SCALE GENOMIC DNA]</scope>
    <source>
        <strain evidence="3 5">CCUG 8415A</strain>
    </source>
</reference>
<evidence type="ECO:0008006" key="7">
    <source>
        <dbReference type="Google" id="ProtNLM"/>
    </source>
</evidence>
<evidence type="ECO:0000256" key="2">
    <source>
        <dbReference type="SAM" id="SignalP"/>
    </source>
</evidence>
<feature type="compositionally biased region" description="Polar residues" evidence="1">
    <location>
        <begin position="28"/>
        <end position="56"/>
    </location>
</feature>
<reference evidence="4 6" key="2">
    <citation type="submission" date="2023-12" db="EMBL/GenBank/DDBJ databases">
        <title>Genome sequencing and assembly of bacterial species from a model synthetic community.</title>
        <authorList>
            <person name="Hogle S.L."/>
        </authorList>
    </citation>
    <scope>NUCLEOTIDE SEQUENCE [LARGE SCALE GENOMIC DNA]</scope>
    <source>
        <strain evidence="4 6">HAMBI_2792</strain>
    </source>
</reference>
<feature type="chain" id="PRO_5013340805" description="C-type lysozyme inhibitor domain-containing protein" evidence="2">
    <location>
        <begin position="24"/>
        <end position="163"/>
    </location>
</feature>
<accession>A0A1S9ZIW9</accession>
<evidence type="ECO:0000313" key="4">
    <source>
        <dbReference type="EMBL" id="WQE03958.1"/>
    </source>
</evidence>
<proteinExistence type="predicted"/>
<keyword evidence="2" id="KW-0732">Signal</keyword>
<evidence type="ECO:0000313" key="3">
    <source>
        <dbReference type="EMBL" id="OOR83217.1"/>
    </source>
</evidence>
<feature type="compositionally biased region" description="Basic and acidic residues" evidence="1">
    <location>
        <begin position="58"/>
        <end position="81"/>
    </location>
</feature>
<name>A0A1S9ZIW9_9GAMM</name>
<sequence length="163" mass="17504">MNQKLLLASVVAALTLTACSKPAEEASQADTPATEQVQTTDAAPADTQQSPETAQMTEDAHDHDDHDDHSHAGHDHSHADGDAYQCGNHTVHIAVHNHDGEMEAYLNHDGIEYDFDQNPANNNEYTSDNGFGDNQNTTLTIDGNKAVVTGDNNQVLLDCVKAS</sequence>
<dbReference type="PROSITE" id="PS51257">
    <property type="entry name" value="PROKAR_LIPOPROTEIN"/>
    <property type="match status" value="1"/>
</dbReference>
<dbReference type="RefSeq" id="WP_078256194.1">
    <property type="nucleotide sequence ID" value="NZ_CP139961.1"/>
</dbReference>
<dbReference type="EMBL" id="MUXT01000008">
    <property type="protein sequence ID" value="OOR83217.1"/>
    <property type="molecule type" value="Genomic_DNA"/>
</dbReference>
<keyword evidence="6" id="KW-1185">Reference proteome</keyword>
<evidence type="ECO:0000313" key="5">
    <source>
        <dbReference type="Proteomes" id="UP000190322"/>
    </source>
</evidence>
<feature type="region of interest" description="Disordered" evidence="1">
    <location>
        <begin position="21"/>
        <end position="83"/>
    </location>
</feature>